<protein>
    <submittedName>
        <fullName evidence="6">Fe-S-cluster-containing dehydrogenase component</fullName>
    </submittedName>
</protein>
<dbReference type="CDD" id="cd16370">
    <property type="entry name" value="DMSOR_beta_like"/>
    <property type="match status" value="1"/>
</dbReference>
<dbReference type="PROSITE" id="PS51379">
    <property type="entry name" value="4FE4S_FER_2"/>
    <property type="match status" value="3"/>
</dbReference>
<comment type="caution">
    <text evidence="6">The sequence shown here is derived from an EMBL/GenBank/DDBJ whole genome shotgun (WGS) entry which is preliminary data.</text>
</comment>
<dbReference type="PANTHER" id="PTHR42859">
    <property type="entry name" value="OXIDOREDUCTASE"/>
    <property type="match status" value="1"/>
</dbReference>
<keyword evidence="3" id="KW-0408">Iron</keyword>
<proteinExistence type="predicted"/>
<feature type="domain" description="4Fe-4S ferredoxin-type" evidence="5">
    <location>
        <begin position="111"/>
        <end position="131"/>
    </location>
</feature>
<dbReference type="STRING" id="86166.TAGGR_11076"/>
<dbReference type="EMBL" id="BCNO01000001">
    <property type="protein sequence ID" value="GAQ94883.1"/>
    <property type="molecule type" value="Genomic_DNA"/>
</dbReference>
<evidence type="ECO:0000256" key="4">
    <source>
        <dbReference type="ARBA" id="ARBA00023014"/>
    </source>
</evidence>
<sequence>MPVFVKDSEKCVGCLICMFACSRAHQSAGLESSCIKVRSQGGISRGFSVFVCRGCEDPPCARACPEDALIVRKGGGVLLKEERCTGCGYCVKACILDAIGWKNEKNKPVICIQCGECAKSCHYKVLEFVRK</sequence>
<dbReference type="InterPro" id="IPR017896">
    <property type="entry name" value="4Fe4S_Fe-S-bd"/>
</dbReference>
<accession>A0A0U9HP74</accession>
<dbReference type="AlphaFoldDB" id="A0A0U9HP74"/>
<gene>
    <name evidence="6" type="ORF">TAGGR_11076</name>
</gene>
<dbReference type="Pfam" id="PF13247">
    <property type="entry name" value="Fer4_11"/>
    <property type="match status" value="1"/>
</dbReference>
<keyword evidence="7" id="KW-1185">Reference proteome</keyword>
<reference evidence="7" key="1">
    <citation type="submission" date="2016-01" db="EMBL/GenBank/DDBJ databases">
        <title>Draft genome sequence of Thermodesulfovibrio aggregans strain TGE-P1.</title>
        <authorList>
            <person name="Sekiguchi Y."/>
            <person name="Ohashi A."/>
            <person name="Matsuura N."/>
            <person name="Tourlousse M.D."/>
        </authorList>
    </citation>
    <scope>NUCLEOTIDE SEQUENCE [LARGE SCALE GENOMIC DNA]</scope>
    <source>
        <strain evidence="7">TGE-P1</strain>
    </source>
</reference>
<evidence type="ECO:0000256" key="2">
    <source>
        <dbReference type="ARBA" id="ARBA00022723"/>
    </source>
</evidence>
<dbReference type="Gene3D" id="3.30.70.20">
    <property type="match status" value="2"/>
</dbReference>
<dbReference type="GO" id="GO:0051539">
    <property type="term" value="F:4 iron, 4 sulfur cluster binding"/>
    <property type="evidence" value="ECO:0007669"/>
    <property type="project" value="UniProtKB-KW"/>
</dbReference>
<dbReference type="SUPFAM" id="SSF54862">
    <property type="entry name" value="4Fe-4S ferredoxins"/>
    <property type="match status" value="1"/>
</dbReference>
<dbReference type="PANTHER" id="PTHR42859:SF15">
    <property type="entry name" value="IRON-SULFUR CLUSTER BINDING PROTEIN"/>
    <property type="match status" value="1"/>
</dbReference>
<keyword evidence="1" id="KW-0004">4Fe-4S</keyword>
<keyword evidence="4" id="KW-0411">Iron-sulfur</keyword>
<feature type="domain" description="4Fe-4S ferredoxin-type" evidence="5">
    <location>
        <begin position="75"/>
        <end position="104"/>
    </location>
</feature>
<evidence type="ECO:0000313" key="6">
    <source>
        <dbReference type="EMBL" id="GAQ94883.1"/>
    </source>
</evidence>
<dbReference type="GO" id="GO:0046872">
    <property type="term" value="F:metal ion binding"/>
    <property type="evidence" value="ECO:0007669"/>
    <property type="project" value="UniProtKB-KW"/>
</dbReference>
<evidence type="ECO:0000259" key="5">
    <source>
        <dbReference type="PROSITE" id="PS51379"/>
    </source>
</evidence>
<evidence type="ECO:0000256" key="1">
    <source>
        <dbReference type="ARBA" id="ARBA00022485"/>
    </source>
</evidence>
<evidence type="ECO:0000313" key="7">
    <source>
        <dbReference type="Proteomes" id="UP000054976"/>
    </source>
</evidence>
<evidence type="ECO:0000256" key="3">
    <source>
        <dbReference type="ARBA" id="ARBA00023004"/>
    </source>
</evidence>
<keyword evidence="2" id="KW-0479">Metal-binding</keyword>
<name>A0A0U9HP74_9BACT</name>
<dbReference type="Proteomes" id="UP000054976">
    <property type="component" value="Unassembled WGS sequence"/>
</dbReference>
<dbReference type="InterPro" id="IPR050294">
    <property type="entry name" value="RnfB_subfamily"/>
</dbReference>
<organism evidence="6 7">
    <name type="scientific">Thermodesulfovibrio aggregans</name>
    <dbReference type="NCBI Taxonomy" id="86166"/>
    <lineage>
        <taxon>Bacteria</taxon>
        <taxon>Pseudomonadati</taxon>
        <taxon>Nitrospirota</taxon>
        <taxon>Thermodesulfovibrionia</taxon>
        <taxon>Thermodesulfovibrionales</taxon>
        <taxon>Thermodesulfovibrionaceae</taxon>
        <taxon>Thermodesulfovibrio</taxon>
    </lineage>
</organism>
<dbReference type="OrthoDB" id="9789030at2"/>
<feature type="domain" description="4Fe-4S ferredoxin-type" evidence="5">
    <location>
        <begin position="1"/>
        <end position="31"/>
    </location>
</feature>